<dbReference type="WBParaSite" id="nRc.2.0.1.t27587-RA">
    <property type="protein sequence ID" value="nRc.2.0.1.t27587-RA"/>
    <property type="gene ID" value="nRc.2.0.1.g27587"/>
</dbReference>
<feature type="domain" description="ISXO2-like transposase" evidence="1">
    <location>
        <begin position="151"/>
        <end position="217"/>
    </location>
</feature>
<name>A0A915JNC2_ROMCU</name>
<evidence type="ECO:0000313" key="2">
    <source>
        <dbReference type="Proteomes" id="UP000887565"/>
    </source>
</evidence>
<protein>
    <submittedName>
        <fullName evidence="3">ISXO2-like transposase domain-containing protein</fullName>
    </submittedName>
</protein>
<reference evidence="3" key="1">
    <citation type="submission" date="2022-11" db="UniProtKB">
        <authorList>
            <consortium name="WormBaseParasite"/>
        </authorList>
    </citation>
    <scope>IDENTIFICATION</scope>
</reference>
<dbReference type="AlphaFoldDB" id="A0A915JNC2"/>
<evidence type="ECO:0000259" key="1">
    <source>
        <dbReference type="Pfam" id="PF12762"/>
    </source>
</evidence>
<keyword evidence="2" id="KW-1185">Reference proteome</keyword>
<evidence type="ECO:0000313" key="3">
    <source>
        <dbReference type="WBParaSite" id="nRc.2.0.1.t27587-RA"/>
    </source>
</evidence>
<dbReference type="Pfam" id="PF12762">
    <property type="entry name" value="DDE_Tnp_IS1595"/>
    <property type="match status" value="1"/>
</dbReference>
<proteinExistence type="predicted"/>
<dbReference type="InterPro" id="IPR024445">
    <property type="entry name" value="Tnp_ISXO2-like"/>
</dbReference>
<dbReference type="Proteomes" id="UP000887565">
    <property type="component" value="Unplaced"/>
</dbReference>
<accession>A0A915JNC2</accession>
<organism evidence="2 3">
    <name type="scientific">Romanomermis culicivorax</name>
    <name type="common">Nematode worm</name>
    <dbReference type="NCBI Taxonomy" id="13658"/>
    <lineage>
        <taxon>Eukaryota</taxon>
        <taxon>Metazoa</taxon>
        <taxon>Ecdysozoa</taxon>
        <taxon>Nematoda</taxon>
        <taxon>Enoplea</taxon>
        <taxon>Dorylaimia</taxon>
        <taxon>Mermithida</taxon>
        <taxon>Mermithoidea</taxon>
        <taxon>Mermithidae</taxon>
        <taxon>Romanomermis</taxon>
    </lineage>
</organism>
<sequence length="217" mass="24223">MINMILTATIPAVATTHMRTVTTIETTHVPLLQTIAITIAIDPTPFLYNTEKLATLDEARQATIFERCQSDVCNLIVEYPGSFVTSRMITQCKRGLSAISCATMMASLGSLPETDANHPGTYKQLKISGKPTHCVVKAKLDKISATLMENLKMTREMCTNCIKSHCIFRKHISTDLTIRHDGLASYTQLEKYGYKHEVVFHNKEFVTDEGVHTNTIE</sequence>